<dbReference type="Proteomes" id="UP000596742">
    <property type="component" value="Unassembled WGS sequence"/>
</dbReference>
<accession>A0A8B6D6B1</accession>
<evidence type="ECO:0000313" key="1">
    <source>
        <dbReference type="EMBL" id="VDI14584.1"/>
    </source>
</evidence>
<reference evidence="1" key="1">
    <citation type="submission" date="2018-11" db="EMBL/GenBank/DDBJ databases">
        <authorList>
            <person name="Alioto T."/>
            <person name="Alioto T."/>
        </authorList>
    </citation>
    <scope>NUCLEOTIDE SEQUENCE</scope>
</reference>
<dbReference type="AlphaFoldDB" id="A0A8B6D6B1"/>
<proteinExistence type="predicted"/>
<keyword evidence="2" id="KW-1185">Reference proteome</keyword>
<protein>
    <submittedName>
        <fullName evidence="1">Uncharacterized protein</fullName>
    </submittedName>
</protein>
<gene>
    <name evidence="1" type="ORF">MGAL_10B017858</name>
</gene>
<evidence type="ECO:0000313" key="2">
    <source>
        <dbReference type="Proteomes" id="UP000596742"/>
    </source>
</evidence>
<name>A0A8B6D6B1_MYTGA</name>
<dbReference type="EMBL" id="UYJE01002880">
    <property type="protein sequence ID" value="VDI14584.1"/>
    <property type="molecule type" value="Genomic_DNA"/>
</dbReference>
<dbReference type="OrthoDB" id="6209173at2759"/>
<organism evidence="1 2">
    <name type="scientific">Mytilus galloprovincialis</name>
    <name type="common">Mediterranean mussel</name>
    <dbReference type="NCBI Taxonomy" id="29158"/>
    <lineage>
        <taxon>Eukaryota</taxon>
        <taxon>Metazoa</taxon>
        <taxon>Spiralia</taxon>
        <taxon>Lophotrochozoa</taxon>
        <taxon>Mollusca</taxon>
        <taxon>Bivalvia</taxon>
        <taxon>Autobranchia</taxon>
        <taxon>Pteriomorphia</taxon>
        <taxon>Mytilida</taxon>
        <taxon>Mytiloidea</taxon>
        <taxon>Mytilidae</taxon>
        <taxon>Mytilinae</taxon>
        <taxon>Mytilus</taxon>
    </lineage>
</organism>
<comment type="caution">
    <text evidence="1">The sequence shown here is derived from an EMBL/GenBank/DDBJ whole genome shotgun (WGS) entry which is preliminary data.</text>
</comment>
<sequence>MCDGRYLIYNVLDDDQAFMCSDLVCSYMSDKPSYILDRDKLFPWIQSRQFPLALKTDINYALPSNPTITKEVDRFTADAGHPGILNLSLEAFAARQLGQDIKLPIDGEKIAIGFGNMGDEDLAADKPSPT</sequence>